<name>A0ABQ5NIX6_9BACI</name>
<comment type="caution">
    <text evidence="1">The sequence shown here is derived from an EMBL/GenBank/DDBJ whole genome shotgun (WGS) entry which is preliminary data.</text>
</comment>
<dbReference type="RefSeq" id="WP_264988087.1">
    <property type="nucleotide sequence ID" value="NZ_BRZA01000002.1"/>
</dbReference>
<sequence>MVADKEAIEVFLQLTNAIVFTLQKIDKAYYDTTPELLPIVDDYYKKLPPK</sequence>
<evidence type="ECO:0000313" key="2">
    <source>
        <dbReference type="Proteomes" id="UP001065593"/>
    </source>
</evidence>
<accession>A0ABQ5NIX6</accession>
<organism evidence="1 2">
    <name type="scientific">Lysinibacillus piscis</name>
    <dbReference type="NCBI Taxonomy" id="2518931"/>
    <lineage>
        <taxon>Bacteria</taxon>
        <taxon>Bacillati</taxon>
        <taxon>Bacillota</taxon>
        <taxon>Bacilli</taxon>
        <taxon>Bacillales</taxon>
        <taxon>Bacillaceae</taxon>
        <taxon>Lysinibacillus</taxon>
    </lineage>
</organism>
<evidence type="ECO:0000313" key="1">
    <source>
        <dbReference type="EMBL" id="GLC88318.1"/>
    </source>
</evidence>
<dbReference type="EMBL" id="BRZA01000002">
    <property type="protein sequence ID" value="GLC88318.1"/>
    <property type="molecule type" value="Genomic_DNA"/>
</dbReference>
<proteinExistence type="predicted"/>
<protein>
    <submittedName>
        <fullName evidence="1">Uncharacterized protein</fullName>
    </submittedName>
</protein>
<reference evidence="1" key="1">
    <citation type="submission" date="2022-08" db="EMBL/GenBank/DDBJ databases">
        <title>Draft genome sequence of Lysinibacillus sp. strain KH24.</title>
        <authorList>
            <person name="Kanbe H."/>
            <person name="Itoh H."/>
        </authorList>
    </citation>
    <scope>NUCLEOTIDE SEQUENCE</scope>
    <source>
        <strain evidence="1">KH24</strain>
    </source>
</reference>
<keyword evidence="2" id="KW-1185">Reference proteome</keyword>
<dbReference type="Proteomes" id="UP001065593">
    <property type="component" value="Unassembled WGS sequence"/>
</dbReference>
<gene>
    <name evidence="1" type="ORF">LYSBPC_14450</name>
</gene>